<proteinExistence type="predicted"/>
<protein>
    <submittedName>
        <fullName evidence="2">Uncharacterized protein</fullName>
    </submittedName>
</protein>
<feature type="compositionally biased region" description="Low complexity" evidence="1">
    <location>
        <begin position="52"/>
        <end position="70"/>
    </location>
</feature>
<evidence type="ECO:0000256" key="1">
    <source>
        <dbReference type="SAM" id="MobiDB-lite"/>
    </source>
</evidence>
<reference evidence="2 3" key="1">
    <citation type="journal article" date="2018" name="Genome Biol. Evol.">
        <title>Multiple Roots of Fruiting Body Formation in Amoebozoa.</title>
        <authorList>
            <person name="Hillmann F."/>
            <person name="Forbes G."/>
            <person name="Novohradska S."/>
            <person name="Ferling I."/>
            <person name="Riege K."/>
            <person name="Groth M."/>
            <person name="Westermann M."/>
            <person name="Marz M."/>
            <person name="Spaller T."/>
            <person name="Winckler T."/>
            <person name="Schaap P."/>
            <person name="Glockner G."/>
        </authorList>
    </citation>
    <scope>NUCLEOTIDE SEQUENCE [LARGE SCALE GENOMIC DNA]</scope>
    <source>
        <strain evidence="2 3">Jena</strain>
    </source>
</reference>
<gene>
    <name evidence="2" type="ORF">PROFUN_15229</name>
</gene>
<evidence type="ECO:0000313" key="2">
    <source>
        <dbReference type="EMBL" id="PRP76165.1"/>
    </source>
</evidence>
<dbReference type="AlphaFoldDB" id="A0A2P6MWT8"/>
<name>A0A2P6MWT8_9EUKA</name>
<accession>A0A2P6MWT8</accession>
<keyword evidence="3" id="KW-1185">Reference proteome</keyword>
<dbReference type="Proteomes" id="UP000241769">
    <property type="component" value="Unassembled WGS sequence"/>
</dbReference>
<dbReference type="EMBL" id="MDYQ01000346">
    <property type="protein sequence ID" value="PRP76165.1"/>
    <property type="molecule type" value="Genomic_DNA"/>
</dbReference>
<dbReference type="InParanoid" id="A0A2P6MWT8"/>
<sequence>MSNNQANKSDIENEFNTRLDLTDLMDVDDTVTHIPATGHTAIAEHTPVTGYTTTASLPSTPSTTATTTPTNRYKLPGDSGGLKAHCKICVPSQSNRVSLAKESVIPILKMNSIQDDTVTHIPATGHTAIAEHTPVTGYTTTTSLPSTPSTTATTTPAKSEVDPATNY</sequence>
<feature type="region of interest" description="Disordered" evidence="1">
    <location>
        <begin position="132"/>
        <end position="167"/>
    </location>
</feature>
<evidence type="ECO:0000313" key="3">
    <source>
        <dbReference type="Proteomes" id="UP000241769"/>
    </source>
</evidence>
<feature type="region of interest" description="Disordered" evidence="1">
    <location>
        <begin position="51"/>
        <end position="73"/>
    </location>
</feature>
<comment type="caution">
    <text evidence="2">The sequence shown here is derived from an EMBL/GenBank/DDBJ whole genome shotgun (WGS) entry which is preliminary data.</text>
</comment>
<feature type="compositionally biased region" description="Low complexity" evidence="1">
    <location>
        <begin position="133"/>
        <end position="156"/>
    </location>
</feature>
<organism evidence="2 3">
    <name type="scientific">Planoprotostelium fungivorum</name>
    <dbReference type="NCBI Taxonomy" id="1890364"/>
    <lineage>
        <taxon>Eukaryota</taxon>
        <taxon>Amoebozoa</taxon>
        <taxon>Evosea</taxon>
        <taxon>Variosea</taxon>
        <taxon>Cavosteliida</taxon>
        <taxon>Cavosteliaceae</taxon>
        <taxon>Planoprotostelium</taxon>
    </lineage>
</organism>